<proteinExistence type="predicted"/>
<reference evidence="2" key="1">
    <citation type="journal article" date="2019" name="Int. J. Syst. Evol. Microbiol.">
        <title>The Global Catalogue of Microorganisms (GCM) 10K type strain sequencing project: providing services to taxonomists for standard genome sequencing and annotation.</title>
        <authorList>
            <consortium name="The Broad Institute Genomics Platform"/>
            <consortium name="The Broad Institute Genome Sequencing Center for Infectious Disease"/>
            <person name="Wu L."/>
            <person name="Ma J."/>
        </authorList>
    </citation>
    <scope>NUCLEOTIDE SEQUENCE [LARGE SCALE GENOMIC DNA]</scope>
    <source>
        <strain evidence="2">JCM 18283</strain>
    </source>
</reference>
<dbReference type="Proteomes" id="UP001501436">
    <property type="component" value="Unassembled WGS sequence"/>
</dbReference>
<sequence>MHQVKLLKPELFENLAEFNNGNIYIDLHNHFDCTQIKLDQYSLTLLFTVLDPTSEIGSVQLHLRT</sequence>
<comment type="caution">
    <text evidence="1">The sequence shown here is derived from an EMBL/GenBank/DDBJ whole genome shotgun (WGS) entry which is preliminary data.</text>
</comment>
<organism evidence="1 2">
    <name type="scientific">Mucilaginibacter defluvii</name>
    <dbReference type="NCBI Taxonomy" id="1196019"/>
    <lineage>
        <taxon>Bacteria</taxon>
        <taxon>Pseudomonadati</taxon>
        <taxon>Bacteroidota</taxon>
        <taxon>Sphingobacteriia</taxon>
        <taxon>Sphingobacteriales</taxon>
        <taxon>Sphingobacteriaceae</taxon>
        <taxon>Mucilaginibacter</taxon>
    </lineage>
</organism>
<name>A0ABP9FVH3_9SPHI</name>
<evidence type="ECO:0000313" key="2">
    <source>
        <dbReference type="Proteomes" id="UP001501436"/>
    </source>
</evidence>
<evidence type="ECO:0000313" key="1">
    <source>
        <dbReference type="EMBL" id="GAA4918292.1"/>
    </source>
</evidence>
<keyword evidence="2" id="KW-1185">Reference proteome</keyword>
<gene>
    <name evidence="1" type="ORF">GCM10023313_22430</name>
</gene>
<protein>
    <submittedName>
        <fullName evidence="1">Uncharacterized protein</fullName>
    </submittedName>
</protein>
<dbReference type="EMBL" id="BAABJI010000002">
    <property type="protein sequence ID" value="GAA4918292.1"/>
    <property type="molecule type" value="Genomic_DNA"/>
</dbReference>
<accession>A0ABP9FVH3</accession>